<keyword evidence="2" id="KW-1185">Reference proteome</keyword>
<evidence type="ECO:0000313" key="1">
    <source>
        <dbReference type="EMBL" id="MBD8870144.1"/>
    </source>
</evidence>
<accession>A0A927K476</accession>
<reference evidence="1" key="1">
    <citation type="submission" date="2020-09" db="EMBL/GenBank/DDBJ databases">
        <title>Nocardioides sp. strain MJB4 16S ribosomal RNA gene Genome sequencing and assembly.</title>
        <authorList>
            <person name="Kim I."/>
        </authorList>
    </citation>
    <scope>NUCLEOTIDE SEQUENCE</scope>
    <source>
        <strain evidence="1">MJB4</strain>
    </source>
</reference>
<comment type="caution">
    <text evidence="1">The sequence shown here is derived from an EMBL/GenBank/DDBJ whole genome shotgun (WGS) entry which is preliminary data.</text>
</comment>
<dbReference type="Proteomes" id="UP000616839">
    <property type="component" value="Unassembled WGS sequence"/>
</dbReference>
<gene>
    <name evidence="1" type="ORF">IE331_10970</name>
</gene>
<dbReference type="RefSeq" id="WP_192143486.1">
    <property type="nucleotide sequence ID" value="NZ_JACYXZ010000003.1"/>
</dbReference>
<evidence type="ECO:0000313" key="2">
    <source>
        <dbReference type="Proteomes" id="UP000616839"/>
    </source>
</evidence>
<protein>
    <recommendedName>
        <fullName evidence="3">GGDEF domain-containing protein</fullName>
    </recommendedName>
</protein>
<dbReference type="Gene3D" id="3.30.70.270">
    <property type="match status" value="1"/>
</dbReference>
<proteinExistence type="predicted"/>
<dbReference type="AlphaFoldDB" id="A0A927K476"/>
<evidence type="ECO:0008006" key="3">
    <source>
        <dbReference type="Google" id="ProtNLM"/>
    </source>
</evidence>
<sequence length="235" mass="25357">MDGPEATLELPEHVRTRIPARFEAVGEALASGSGSTRACEVAAQALARDGASLDEVLAGLRATAQATIGSDPDFADTQTMCVAWSEATLAYLHQLSCEDPLTGLASLSHVRSRISELYRARAHGSRPLQESHGLIVIDLPDDRPGEVEGDSFSRAMRLVRLGERARAVFSGEETIGRLGTNRIVVVAQRDPQLGRRVAILRTMLAIVEFPTRVWIEGLPSTDHAAAMLLDELARP</sequence>
<name>A0A927K476_9ACTN</name>
<dbReference type="EMBL" id="JACYXZ010000003">
    <property type="protein sequence ID" value="MBD8870144.1"/>
    <property type="molecule type" value="Genomic_DNA"/>
</dbReference>
<organism evidence="1 2">
    <name type="scientific">Nocardioides donggukensis</name>
    <dbReference type="NCBI Taxonomy" id="2774019"/>
    <lineage>
        <taxon>Bacteria</taxon>
        <taxon>Bacillati</taxon>
        <taxon>Actinomycetota</taxon>
        <taxon>Actinomycetes</taxon>
        <taxon>Propionibacteriales</taxon>
        <taxon>Nocardioidaceae</taxon>
        <taxon>Nocardioides</taxon>
    </lineage>
</organism>
<dbReference type="InterPro" id="IPR043128">
    <property type="entry name" value="Rev_trsase/Diguanyl_cyclase"/>
</dbReference>